<dbReference type="GO" id="GO:0000155">
    <property type="term" value="F:phosphorelay sensor kinase activity"/>
    <property type="evidence" value="ECO:0007669"/>
    <property type="project" value="InterPro"/>
</dbReference>
<dbReference type="CDD" id="cd00088">
    <property type="entry name" value="HPT"/>
    <property type="match status" value="1"/>
</dbReference>
<proteinExistence type="predicted"/>
<reference evidence="17" key="2">
    <citation type="submission" date="2016-01" db="EMBL/GenBank/DDBJ databases">
        <authorList>
            <person name="Oliw E.H."/>
        </authorList>
    </citation>
    <scope>NUCLEOTIDE SEQUENCE</scope>
    <source>
        <strain evidence="17">1</strain>
    </source>
</reference>
<keyword evidence="19" id="KW-1185">Reference proteome</keyword>
<evidence type="ECO:0000259" key="13">
    <source>
        <dbReference type="PROSITE" id="PS50109"/>
    </source>
</evidence>
<dbReference type="PRINTS" id="PR00344">
    <property type="entry name" value="BCTRLSENSOR"/>
</dbReference>
<feature type="domain" description="HPt" evidence="15">
    <location>
        <begin position="1"/>
        <end position="111"/>
    </location>
</feature>
<dbReference type="Gene3D" id="1.20.120.160">
    <property type="entry name" value="HPT domain"/>
    <property type="match status" value="1"/>
</dbReference>
<evidence type="ECO:0000256" key="4">
    <source>
        <dbReference type="ARBA" id="ARBA00022500"/>
    </source>
</evidence>
<dbReference type="Gene3D" id="3.30.70.1110">
    <property type="entry name" value="Histidine kinase CheA-like, P2 response regulator-binding domain"/>
    <property type="match status" value="2"/>
</dbReference>
<dbReference type="Gene3D" id="1.10.287.560">
    <property type="entry name" value="Histidine kinase CheA-like, homodimeric domain"/>
    <property type="match status" value="1"/>
</dbReference>
<organism evidence="17 18">
    <name type="scientific">Thermococcus chitonophagus</name>
    <dbReference type="NCBI Taxonomy" id="54262"/>
    <lineage>
        <taxon>Archaea</taxon>
        <taxon>Methanobacteriati</taxon>
        <taxon>Methanobacteriota</taxon>
        <taxon>Thermococci</taxon>
        <taxon>Thermococcales</taxon>
        <taxon>Thermococcaceae</taxon>
        <taxon>Thermococcus</taxon>
    </lineage>
</organism>
<dbReference type="SUPFAM" id="SSF55052">
    <property type="entry name" value="CheY-binding domain of CheA"/>
    <property type="match status" value="2"/>
</dbReference>
<dbReference type="PANTHER" id="PTHR43395:SF1">
    <property type="entry name" value="CHEMOTAXIS PROTEIN CHEA"/>
    <property type="match status" value="1"/>
</dbReference>
<dbReference type="SMART" id="SM00073">
    <property type="entry name" value="HPT"/>
    <property type="match status" value="1"/>
</dbReference>
<dbReference type="SMART" id="SM00387">
    <property type="entry name" value="HATPase_c"/>
    <property type="match status" value="1"/>
</dbReference>
<dbReference type="InterPro" id="IPR036641">
    <property type="entry name" value="HPT_dom_sf"/>
</dbReference>
<evidence type="ECO:0000256" key="12">
    <source>
        <dbReference type="SAM" id="MobiDB-lite"/>
    </source>
</evidence>
<protein>
    <recommendedName>
        <fullName evidence="3">Chemotaxis protein CheA</fullName>
        <ecNumber evidence="2">2.7.13.3</ecNumber>
    </recommendedName>
</protein>
<dbReference type="SUPFAM" id="SSF47384">
    <property type="entry name" value="Homodimeric domain of signal transducing histidine kinase"/>
    <property type="match status" value="1"/>
</dbReference>
<dbReference type="SUPFAM" id="SSF50341">
    <property type="entry name" value="CheW-like"/>
    <property type="match status" value="1"/>
</dbReference>
<dbReference type="KEGG" id="tch:CHITON_0564"/>
<keyword evidence="5 11" id="KW-0597">Phosphoprotein</keyword>
<evidence type="ECO:0000259" key="14">
    <source>
        <dbReference type="PROSITE" id="PS50851"/>
    </source>
</evidence>
<evidence type="ECO:0000256" key="7">
    <source>
        <dbReference type="ARBA" id="ARBA00022741"/>
    </source>
</evidence>
<dbReference type="Proteomes" id="UP000093069">
    <property type="component" value="Chromosome I"/>
</dbReference>
<dbReference type="InterPro" id="IPR004105">
    <property type="entry name" value="CheA-like_dim"/>
</dbReference>
<dbReference type="CDD" id="cd16916">
    <property type="entry name" value="HATPase_CheA-like"/>
    <property type="match status" value="1"/>
</dbReference>
<evidence type="ECO:0000313" key="16">
    <source>
        <dbReference type="EMBL" id="ASJ16091.1"/>
    </source>
</evidence>
<comment type="catalytic activity">
    <reaction evidence="1">
        <text>ATP + protein L-histidine = ADP + protein N-phospho-L-histidine.</text>
        <dbReference type="EC" id="2.7.13.3"/>
    </reaction>
</comment>
<dbReference type="InterPro" id="IPR037052">
    <property type="entry name" value="CheA-like_P2_sf"/>
</dbReference>
<feature type="modified residue" description="Phosphohistidine" evidence="11">
    <location>
        <position position="54"/>
    </location>
</feature>
<evidence type="ECO:0000256" key="8">
    <source>
        <dbReference type="ARBA" id="ARBA00022777"/>
    </source>
</evidence>
<dbReference type="InterPro" id="IPR003594">
    <property type="entry name" value="HATPase_dom"/>
</dbReference>
<feature type="domain" description="Histidine kinase" evidence="13">
    <location>
        <begin position="385"/>
        <end position="635"/>
    </location>
</feature>
<dbReference type="FunFam" id="3.30.565.10:FF:000016">
    <property type="entry name" value="Chemotaxis protein CheA, putative"/>
    <property type="match status" value="1"/>
</dbReference>
<dbReference type="Pfam" id="PF02895">
    <property type="entry name" value="H-kinase_dim"/>
    <property type="match status" value="1"/>
</dbReference>
<keyword evidence="6 17" id="KW-0808">Transferase</keyword>
<evidence type="ECO:0000259" key="15">
    <source>
        <dbReference type="PROSITE" id="PS50894"/>
    </source>
</evidence>
<dbReference type="Gene3D" id="2.30.30.40">
    <property type="entry name" value="SH3 Domains"/>
    <property type="match status" value="1"/>
</dbReference>
<dbReference type="SUPFAM" id="SSF47226">
    <property type="entry name" value="Histidine-containing phosphotransfer domain, HPT domain"/>
    <property type="match status" value="1"/>
</dbReference>
<evidence type="ECO:0000256" key="3">
    <source>
        <dbReference type="ARBA" id="ARBA00021495"/>
    </source>
</evidence>
<dbReference type="AlphaFoldDB" id="A0A160VQZ0"/>
<dbReference type="PROSITE" id="PS50894">
    <property type="entry name" value="HPT"/>
    <property type="match status" value="1"/>
</dbReference>
<keyword evidence="9" id="KW-0067">ATP-binding</keyword>
<dbReference type="EC" id="2.7.13.3" evidence="2"/>
<dbReference type="Gene3D" id="3.30.565.10">
    <property type="entry name" value="Histidine kinase-like ATPase, C-terminal domain"/>
    <property type="match status" value="1"/>
</dbReference>
<accession>A0A160VQZ0</accession>
<dbReference type="PROSITE" id="PS50109">
    <property type="entry name" value="HIS_KIN"/>
    <property type="match status" value="1"/>
</dbReference>
<evidence type="ECO:0000256" key="6">
    <source>
        <dbReference type="ARBA" id="ARBA00022679"/>
    </source>
</evidence>
<reference evidence="16 19" key="3">
    <citation type="submission" date="2016-04" db="EMBL/GenBank/DDBJ databases">
        <title>Complete genome sequence of Thermococcus chitonophagus type strain GC74.</title>
        <authorList>
            <person name="Oger P.M."/>
        </authorList>
    </citation>
    <scope>NUCLEOTIDE SEQUENCE [LARGE SCALE GENOMIC DNA]</scope>
    <source>
        <strain evidence="16 19">GC74</strain>
    </source>
</reference>
<dbReference type="EMBL" id="CP015193">
    <property type="protein sequence ID" value="ASJ16091.1"/>
    <property type="molecule type" value="Genomic_DNA"/>
</dbReference>
<feature type="region of interest" description="Disordered" evidence="12">
    <location>
        <begin position="345"/>
        <end position="381"/>
    </location>
</feature>
<gene>
    <name evidence="16" type="ORF">A3L04_02855</name>
    <name evidence="17" type="ORF">CHITON_0564</name>
</gene>
<dbReference type="InterPro" id="IPR036061">
    <property type="entry name" value="CheW-like_dom_sf"/>
</dbReference>
<dbReference type="InterPro" id="IPR008207">
    <property type="entry name" value="Sig_transdc_His_kin_Hpt_dom"/>
</dbReference>
<dbReference type="GO" id="GO:0005737">
    <property type="term" value="C:cytoplasm"/>
    <property type="evidence" value="ECO:0007669"/>
    <property type="project" value="InterPro"/>
</dbReference>
<dbReference type="InterPro" id="IPR036097">
    <property type="entry name" value="HisK_dim/P_sf"/>
</dbReference>
<dbReference type="GO" id="GO:0006935">
    <property type="term" value="P:chemotaxis"/>
    <property type="evidence" value="ECO:0007669"/>
    <property type="project" value="UniProtKB-KW"/>
</dbReference>
<evidence type="ECO:0000256" key="1">
    <source>
        <dbReference type="ARBA" id="ARBA00000085"/>
    </source>
</evidence>
<dbReference type="STRING" id="54262.CHITON_0564"/>
<name>A0A160VQZ0_9EURY</name>
<dbReference type="InterPro" id="IPR005467">
    <property type="entry name" value="His_kinase_dom"/>
</dbReference>
<dbReference type="EMBL" id="LN999010">
    <property type="protein sequence ID" value="CUX77343.1"/>
    <property type="molecule type" value="Genomic_DNA"/>
</dbReference>
<dbReference type="OrthoDB" id="293137at2157"/>
<keyword evidence="8 17" id="KW-0418">Kinase</keyword>
<dbReference type="Proteomes" id="UP000250189">
    <property type="component" value="Chromosome"/>
</dbReference>
<dbReference type="SUPFAM" id="SSF55874">
    <property type="entry name" value="ATPase domain of HSP90 chaperone/DNA topoisomerase II/histidine kinase"/>
    <property type="match status" value="1"/>
</dbReference>
<dbReference type="InterPro" id="IPR037006">
    <property type="entry name" value="CheA-like_homodim_sf"/>
</dbReference>
<evidence type="ECO:0000313" key="18">
    <source>
        <dbReference type="Proteomes" id="UP000093069"/>
    </source>
</evidence>
<dbReference type="Pfam" id="PF07194">
    <property type="entry name" value="P2"/>
    <property type="match status" value="2"/>
</dbReference>
<dbReference type="PROSITE" id="PS50851">
    <property type="entry name" value="CHEW"/>
    <property type="match status" value="1"/>
</dbReference>
<dbReference type="RefSeq" id="WP_068576555.1">
    <property type="nucleotide sequence ID" value="NZ_CP015193.1"/>
</dbReference>
<feature type="compositionally biased region" description="Basic and acidic residues" evidence="12">
    <location>
        <begin position="348"/>
        <end position="363"/>
    </location>
</feature>
<dbReference type="InterPro" id="IPR036890">
    <property type="entry name" value="HATPase_C_sf"/>
</dbReference>
<dbReference type="CDD" id="cd00731">
    <property type="entry name" value="CheA_reg"/>
    <property type="match status" value="1"/>
</dbReference>
<dbReference type="GeneID" id="33321480"/>
<evidence type="ECO:0000256" key="2">
    <source>
        <dbReference type="ARBA" id="ARBA00012438"/>
    </source>
</evidence>
<dbReference type="Pfam" id="PF01627">
    <property type="entry name" value="Hpt"/>
    <property type="match status" value="1"/>
</dbReference>
<evidence type="ECO:0000313" key="17">
    <source>
        <dbReference type="EMBL" id="CUX77343.1"/>
    </source>
</evidence>
<feature type="domain" description="CheW-like" evidence="14">
    <location>
        <begin position="637"/>
        <end position="769"/>
    </location>
</feature>
<evidence type="ECO:0000313" key="19">
    <source>
        <dbReference type="Proteomes" id="UP000250189"/>
    </source>
</evidence>
<keyword evidence="4" id="KW-0145">Chemotaxis</keyword>
<evidence type="ECO:0000256" key="9">
    <source>
        <dbReference type="ARBA" id="ARBA00022840"/>
    </source>
</evidence>
<dbReference type="InterPro" id="IPR002545">
    <property type="entry name" value="CheW-lke_dom"/>
</dbReference>
<dbReference type="Pfam" id="PF02518">
    <property type="entry name" value="HATPase_c"/>
    <property type="match status" value="1"/>
</dbReference>
<reference evidence="18" key="1">
    <citation type="submission" date="2016-01" db="EMBL/GenBank/DDBJ databases">
        <authorList>
            <person name="Vorgias C.E."/>
        </authorList>
    </citation>
    <scope>NUCLEOTIDE SEQUENCE [LARGE SCALE GENOMIC DNA]</scope>
</reference>
<evidence type="ECO:0000256" key="11">
    <source>
        <dbReference type="PROSITE-ProRule" id="PRU00110"/>
    </source>
</evidence>
<evidence type="ECO:0000256" key="10">
    <source>
        <dbReference type="ARBA" id="ARBA00023012"/>
    </source>
</evidence>
<evidence type="ECO:0000256" key="5">
    <source>
        <dbReference type="ARBA" id="ARBA00022553"/>
    </source>
</evidence>
<dbReference type="Pfam" id="PF01584">
    <property type="entry name" value="CheW"/>
    <property type="match status" value="1"/>
</dbReference>
<dbReference type="PANTHER" id="PTHR43395">
    <property type="entry name" value="SENSOR HISTIDINE KINASE CHEA"/>
    <property type="match status" value="1"/>
</dbReference>
<keyword evidence="10" id="KW-0902">Two-component regulatory system</keyword>
<dbReference type="SMART" id="SM00260">
    <property type="entry name" value="CheW"/>
    <property type="match status" value="1"/>
</dbReference>
<dbReference type="InterPro" id="IPR010808">
    <property type="entry name" value="CheA_P2-bd"/>
</dbReference>
<dbReference type="SMART" id="SM01231">
    <property type="entry name" value="H-kinase_dim"/>
    <property type="match status" value="1"/>
</dbReference>
<dbReference type="InterPro" id="IPR004358">
    <property type="entry name" value="Sig_transdc_His_kin-like_C"/>
</dbReference>
<feature type="region of interest" description="Disordered" evidence="12">
    <location>
        <begin position="136"/>
        <end position="166"/>
    </location>
</feature>
<dbReference type="InterPro" id="IPR051315">
    <property type="entry name" value="Bact_Chemotaxis_CheA"/>
</dbReference>
<dbReference type="InterPro" id="IPR035891">
    <property type="entry name" value="CheY-binding_CheA"/>
</dbReference>
<sequence length="770" mass="86639">MEDLSQYLDEFLADARDRIDSLSNAILTLEKIVKEGGSEEEKMELINQIFRDAHTLKGTAATMGFMKLSETAHKMENLFDAIRNGQVELTPELVDLVLEFLDAIEAMVDNIEETGSEGDVDVSELFARADEFMGKAGEEKVEEKKEEKPVEEEKKEEQEKPEEEKPVTGKVYHIKVYFQKDAPLKGVRAFLILSDLEERGEVLWTNPDRRVIEDGNANQDVIEFKVATDAPKDELEKVIKRHPEVERVEILEEGEEKKEESGEKEYIIRVFFQPDAPLKGPRGYLILQDLEKIGMIIETNPSRQDIENGNFIENKYFEVRLRTQESEDKIKEILKKHPDVVSFEISTGEEKKEEKTEKGEKKPTKSQQPPKQPKKPSKIETPRVKVSRIIKIDVSHLDKLMNLVGELVITKGRLEQIAERLGDRELLETLSTLSRLLTELQDEIMEMRLTPIAEVFNKFPRMVRELARKMGKEVEFIMEGADIEVDRTILEKLGDALVHLLRNAIDHGIEPPEERVAKGKPRTGRVELIAKRERNHVVIIVRDDGRGIDPEKVKKKAIERGLITPEEAASLSDEEAINLIFLPGFSTADKVTDVSGRGVGMDVVKEVVKSMNGTITVQTEVGKGTTFILKLPISMAIIQALLIRVQNEVYAIPINNILETIEVEPSILKTIGGRHVIVLRGEIIPVVMLHELFGLPTPDVERFPAIIVDYGAQKVAIGVDELLHKRDIVIKNLGKFLSNIRGFAGATILGDGSVVLIIDIGGLLGGGYHG</sequence>
<dbReference type="GO" id="GO:0005524">
    <property type="term" value="F:ATP binding"/>
    <property type="evidence" value="ECO:0007669"/>
    <property type="project" value="UniProtKB-KW"/>
</dbReference>
<keyword evidence="7" id="KW-0547">Nucleotide-binding</keyword>